<dbReference type="PANTHER" id="PTHR11042:SF136">
    <property type="entry name" value="EIF-2-ALPHA KINASE GCN2"/>
    <property type="match status" value="1"/>
</dbReference>
<organism evidence="7 8">
    <name type="scientific">Quercus suber</name>
    <name type="common">Cork oak</name>
    <dbReference type="NCBI Taxonomy" id="58331"/>
    <lineage>
        <taxon>Eukaryota</taxon>
        <taxon>Viridiplantae</taxon>
        <taxon>Streptophyta</taxon>
        <taxon>Embryophyta</taxon>
        <taxon>Tracheophyta</taxon>
        <taxon>Spermatophyta</taxon>
        <taxon>Magnoliopsida</taxon>
        <taxon>eudicotyledons</taxon>
        <taxon>Gunneridae</taxon>
        <taxon>Pentapetalae</taxon>
        <taxon>rosids</taxon>
        <taxon>fabids</taxon>
        <taxon>Fagales</taxon>
        <taxon>Fagaceae</taxon>
        <taxon>Quercus</taxon>
    </lineage>
</organism>
<dbReference type="InterPro" id="IPR000719">
    <property type="entry name" value="Prot_kinase_dom"/>
</dbReference>
<keyword evidence="2" id="KW-0547">Nucleotide-binding</keyword>
<evidence type="ECO:0000313" key="8">
    <source>
        <dbReference type="Proteomes" id="UP000237347"/>
    </source>
</evidence>
<dbReference type="Gene3D" id="1.10.510.10">
    <property type="entry name" value="Transferase(Phosphotransferase) domain 1"/>
    <property type="match status" value="1"/>
</dbReference>
<dbReference type="EMBL" id="PKMF04000200">
    <property type="protein sequence ID" value="KAK7843558.1"/>
    <property type="molecule type" value="Genomic_DNA"/>
</dbReference>
<evidence type="ECO:0000256" key="4">
    <source>
        <dbReference type="ARBA" id="ARBA00022840"/>
    </source>
</evidence>
<dbReference type="SUPFAM" id="SSF56112">
    <property type="entry name" value="Protein kinase-like (PK-like)"/>
    <property type="match status" value="1"/>
</dbReference>
<dbReference type="AlphaFoldDB" id="A0AAW0KVG3"/>
<evidence type="ECO:0000259" key="6">
    <source>
        <dbReference type="PROSITE" id="PS50011"/>
    </source>
</evidence>
<evidence type="ECO:0000256" key="2">
    <source>
        <dbReference type="ARBA" id="ARBA00022741"/>
    </source>
</evidence>
<sequence length="178" mass="20893">MFAAEGSSGQVFLCKNMLDQHEYVLKKIFIEEDDDEEKILDYNFEKFAGEFDSSSYDSSGKRDPSRSCVYILMAYCPKMLEIVFREGISEEIAWRYFRQIVEGLDYIHSQGLIHRDICSKNLFLDFEKQIKIRDFGLAKADDVQVQQLKEENLQLKEKLRRVAVDILVLSNLCGLFYW</sequence>
<dbReference type="SMART" id="SM00220">
    <property type="entry name" value="S_TKc"/>
    <property type="match status" value="1"/>
</dbReference>
<reference evidence="7 8" key="1">
    <citation type="journal article" date="2018" name="Sci. Data">
        <title>The draft genome sequence of cork oak.</title>
        <authorList>
            <person name="Ramos A.M."/>
            <person name="Usie A."/>
            <person name="Barbosa P."/>
            <person name="Barros P.M."/>
            <person name="Capote T."/>
            <person name="Chaves I."/>
            <person name="Simoes F."/>
            <person name="Abreu I."/>
            <person name="Carrasquinho I."/>
            <person name="Faro C."/>
            <person name="Guimaraes J.B."/>
            <person name="Mendonca D."/>
            <person name="Nobrega F."/>
            <person name="Rodrigues L."/>
            <person name="Saibo N.J.M."/>
            <person name="Varela M.C."/>
            <person name="Egas C."/>
            <person name="Matos J."/>
            <person name="Miguel C.M."/>
            <person name="Oliveira M.M."/>
            <person name="Ricardo C.P."/>
            <person name="Goncalves S."/>
        </authorList>
    </citation>
    <scope>NUCLEOTIDE SEQUENCE [LARGE SCALE GENOMIC DNA]</scope>
    <source>
        <strain evidence="8">cv. HL8</strain>
    </source>
</reference>
<protein>
    <submittedName>
        <fullName evidence="7">Eif-2-alpha kinase gcn2</fullName>
    </submittedName>
</protein>
<proteinExistence type="predicted"/>
<gene>
    <name evidence="7" type="primary">GCN2_0</name>
    <name evidence="7" type="ORF">CFP56_012182</name>
</gene>
<keyword evidence="5" id="KW-0175">Coiled coil</keyword>
<dbReference type="Pfam" id="PF00069">
    <property type="entry name" value="Pkinase"/>
    <property type="match status" value="1"/>
</dbReference>
<dbReference type="GO" id="GO:0005524">
    <property type="term" value="F:ATP binding"/>
    <property type="evidence" value="ECO:0007669"/>
    <property type="project" value="UniProtKB-KW"/>
</dbReference>
<dbReference type="GO" id="GO:0005829">
    <property type="term" value="C:cytosol"/>
    <property type="evidence" value="ECO:0007669"/>
    <property type="project" value="TreeGrafter"/>
</dbReference>
<dbReference type="Proteomes" id="UP000237347">
    <property type="component" value="Unassembled WGS sequence"/>
</dbReference>
<evidence type="ECO:0000313" key="7">
    <source>
        <dbReference type="EMBL" id="KAK7843558.1"/>
    </source>
</evidence>
<dbReference type="InterPro" id="IPR050339">
    <property type="entry name" value="CC_SR_Kinase"/>
</dbReference>
<feature type="coiled-coil region" evidence="5">
    <location>
        <begin position="138"/>
        <end position="165"/>
    </location>
</feature>
<feature type="domain" description="Protein kinase" evidence="6">
    <location>
        <begin position="1"/>
        <end position="178"/>
    </location>
</feature>
<dbReference type="PANTHER" id="PTHR11042">
    <property type="entry name" value="EUKARYOTIC TRANSLATION INITIATION FACTOR 2-ALPHA KINASE EIF2-ALPHA KINASE -RELATED"/>
    <property type="match status" value="1"/>
</dbReference>
<dbReference type="GO" id="GO:0005634">
    <property type="term" value="C:nucleus"/>
    <property type="evidence" value="ECO:0007669"/>
    <property type="project" value="TreeGrafter"/>
</dbReference>
<dbReference type="PROSITE" id="PS00109">
    <property type="entry name" value="PROTEIN_KINASE_TYR"/>
    <property type="match status" value="1"/>
</dbReference>
<name>A0AAW0KVG3_QUESU</name>
<keyword evidence="8" id="KW-1185">Reference proteome</keyword>
<evidence type="ECO:0000256" key="1">
    <source>
        <dbReference type="ARBA" id="ARBA00022679"/>
    </source>
</evidence>
<dbReference type="InterPro" id="IPR011009">
    <property type="entry name" value="Kinase-like_dom_sf"/>
</dbReference>
<keyword evidence="3 7" id="KW-0418">Kinase</keyword>
<keyword evidence="4" id="KW-0067">ATP-binding</keyword>
<dbReference type="GO" id="GO:0004694">
    <property type="term" value="F:eukaryotic translation initiation factor 2alpha kinase activity"/>
    <property type="evidence" value="ECO:0007669"/>
    <property type="project" value="TreeGrafter"/>
</dbReference>
<evidence type="ECO:0000256" key="5">
    <source>
        <dbReference type="SAM" id="Coils"/>
    </source>
</evidence>
<dbReference type="PROSITE" id="PS50011">
    <property type="entry name" value="PROTEIN_KINASE_DOM"/>
    <property type="match status" value="1"/>
</dbReference>
<comment type="caution">
    <text evidence="7">The sequence shown here is derived from an EMBL/GenBank/DDBJ whole genome shotgun (WGS) entry which is preliminary data.</text>
</comment>
<keyword evidence="1" id="KW-0808">Transferase</keyword>
<dbReference type="InterPro" id="IPR008266">
    <property type="entry name" value="Tyr_kinase_AS"/>
</dbReference>
<accession>A0AAW0KVG3</accession>
<evidence type="ECO:0000256" key="3">
    <source>
        <dbReference type="ARBA" id="ARBA00022777"/>
    </source>
</evidence>